<comment type="caution">
    <text evidence="2">The sequence shown here is derived from an EMBL/GenBank/DDBJ whole genome shotgun (WGS) entry which is preliminary data.</text>
</comment>
<keyword evidence="3" id="KW-1185">Reference proteome</keyword>
<gene>
    <name evidence="2" type="ORF">C725_0643</name>
</gene>
<reference evidence="2 3" key="1">
    <citation type="journal article" date="2013" name="Genome Announc.">
        <title>Draft Genome Sequence of Strain JLT2015T, Belonging to the Family Sphingomonadaceae of the Alphaproteobacteria.</title>
        <authorList>
            <person name="Tang K."/>
            <person name="Liu K."/>
            <person name="Li S."/>
            <person name="Jiao N."/>
        </authorList>
    </citation>
    <scope>NUCLEOTIDE SEQUENCE [LARGE SCALE GENOMIC DNA]</scope>
    <source>
        <strain evidence="2 3">JLT2015</strain>
    </source>
</reference>
<name>M2TPH0_9SPHN</name>
<feature type="chain" id="PRO_5004026686" evidence="1">
    <location>
        <begin position="25"/>
        <end position="103"/>
    </location>
</feature>
<keyword evidence="1" id="KW-0732">Signal</keyword>
<proteinExistence type="predicted"/>
<evidence type="ECO:0000313" key="2">
    <source>
        <dbReference type="EMBL" id="EMD83671.1"/>
    </source>
</evidence>
<evidence type="ECO:0000256" key="1">
    <source>
        <dbReference type="SAM" id="SignalP"/>
    </source>
</evidence>
<protein>
    <submittedName>
        <fullName evidence="2">Uncharacterized protein</fullName>
    </submittedName>
</protein>
<dbReference type="Proteomes" id="UP000011717">
    <property type="component" value="Unassembled WGS sequence"/>
</dbReference>
<sequence>MMKSFFLGLATAASLLTAAVPAAAAGPLETTRFSFTEPQSGYEVRARRNAAGTMYLHGEHPQTGETFKLRVSSAGRVTGEFAGRDVDYMLGEGQAATLLAAAE</sequence>
<feature type="signal peptide" evidence="1">
    <location>
        <begin position="1"/>
        <end position="24"/>
    </location>
</feature>
<dbReference type="AlphaFoldDB" id="M2TPH0"/>
<accession>M2TPH0</accession>
<organism evidence="2 3">
    <name type="scientific">Pacificimonas flava</name>
    <dbReference type="NCBI Taxonomy" id="1234595"/>
    <lineage>
        <taxon>Bacteria</taxon>
        <taxon>Pseudomonadati</taxon>
        <taxon>Pseudomonadota</taxon>
        <taxon>Alphaproteobacteria</taxon>
        <taxon>Sphingomonadales</taxon>
        <taxon>Sphingosinicellaceae</taxon>
        <taxon>Pacificimonas</taxon>
    </lineage>
</organism>
<dbReference type="EMBL" id="AMRV01000002">
    <property type="protein sequence ID" value="EMD83671.1"/>
    <property type="molecule type" value="Genomic_DNA"/>
</dbReference>
<evidence type="ECO:0000313" key="3">
    <source>
        <dbReference type="Proteomes" id="UP000011717"/>
    </source>
</evidence>